<protein>
    <submittedName>
        <fullName evidence="1">DNA-binding ferritin-like protein (Oxidative damage protectant)</fullName>
    </submittedName>
</protein>
<dbReference type="GO" id="GO:0003677">
    <property type="term" value="F:DNA binding"/>
    <property type="evidence" value="ECO:0007669"/>
    <property type="project" value="UniProtKB-KW"/>
</dbReference>
<accession>A0A1H6A7B5</accession>
<dbReference type="Proteomes" id="UP000236736">
    <property type="component" value="Unassembled WGS sequence"/>
</dbReference>
<gene>
    <name evidence="1" type="ORF">SAMN03080598_03974</name>
</gene>
<dbReference type="InterPro" id="IPR012347">
    <property type="entry name" value="Ferritin-like"/>
</dbReference>
<keyword evidence="2" id="KW-1185">Reference proteome</keyword>
<name>A0A1H6A7B5_9BACT</name>
<dbReference type="Gene3D" id="1.20.1260.10">
    <property type="match status" value="1"/>
</dbReference>
<dbReference type="OrthoDB" id="9797023at2"/>
<organism evidence="1 2">
    <name type="scientific">Algoriphagus boritolerans DSM 17298 = JCM 18970</name>
    <dbReference type="NCBI Taxonomy" id="1120964"/>
    <lineage>
        <taxon>Bacteria</taxon>
        <taxon>Pseudomonadati</taxon>
        <taxon>Bacteroidota</taxon>
        <taxon>Cytophagia</taxon>
        <taxon>Cytophagales</taxon>
        <taxon>Cyclobacteriaceae</taxon>
        <taxon>Algoriphagus</taxon>
    </lineage>
</organism>
<reference evidence="2" key="1">
    <citation type="submission" date="2016-10" db="EMBL/GenBank/DDBJ databases">
        <authorList>
            <person name="Varghese N."/>
            <person name="Submissions S."/>
        </authorList>
    </citation>
    <scope>NUCLEOTIDE SEQUENCE [LARGE SCALE GENOMIC DNA]</scope>
    <source>
        <strain evidence="2">DSM 17298</strain>
    </source>
</reference>
<dbReference type="InterPro" id="IPR009078">
    <property type="entry name" value="Ferritin-like_SF"/>
</dbReference>
<dbReference type="AlphaFoldDB" id="A0A1H6A7B5"/>
<evidence type="ECO:0000313" key="1">
    <source>
        <dbReference type="EMBL" id="SEG44633.1"/>
    </source>
</evidence>
<keyword evidence="1" id="KW-0238">DNA-binding</keyword>
<dbReference type="SUPFAM" id="SSF47240">
    <property type="entry name" value="Ferritin-like"/>
    <property type="match status" value="1"/>
</dbReference>
<dbReference type="RefSeq" id="WP_103926530.1">
    <property type="nucleotide sequence ID" value="NZ_FNVR01000038.1"/>
</dbReference>
<proteinExistence type="predicted"/>
<sequence length="164" mass="19538">MIDISHYQLELQTKDVVKGNRFIIPNLLTLLFDFKKFRKEVRSFRSNFQGPDYFDIFESLLELQFLLDRTIQELQNHVVDSNQIPYKPLETSLQISSNRKKEAFNNDIDRIASVVSGLDKLIQSNRMALKESKVMSDFFVESMLVDFEKELEKSRWIFYMFSKY</sequence>
<dbReference type="EMBL" id="FNVR01000038">
    <property type="protein sequence ID" value="SEG44633.1"/>
    <property type="molecule type" value="Genomic_DNA"/>
</dbReference>
<evidence type="ECO:0000313" key="2">
    <source>
        <dbReference type="Proteomes" id="UP000236736"/>
    </source>
</evidence>